<dbReference type="AlphaFoldDB" id="A0A9D9N3Z1"/>
<dbReference type="Proteomes" id="UP000823641">
    <property type="component" value="Unassembled WGS sequence"/>
</dbReference>
<dbReference type="InterPro" id="IPR058240">
    <property type="entry name" value="rSAM_sf"/>
</dbReference>
<accession>A0A9D9N3Z1</accession>
<organism evidence="1 2">
    <name type="scientific">Candidatus Gallipaludibacter merdavium</name>
    <dbReference type="NCBI Taxonomy" id="2840839"/>
    <lineage>
        <taxon>Bacteria</taxon>
        <taxon>Pseudomonadati</taxon>
        <taxon>Bacteroidota</taxon>
        <taxon>Bacteroidia</taxon>
        <taxon>Bacteroidales</taxon>
        <taxon>Candidatus Gallipaludibacter</taxon>
    </lineage>
</organism>
<reference evidence="1" key="2">
    <citation type="journal article" date="2021" name="PeerJ">
        <title>Extensive microbial diversity within the chicken gut microbiome revealed by metagenomics and culture.</title>
        <authorList>
            <person name="Gilroy R."/>
            <person name="Ravi A."/>
            <person name="Getino M."/>
            <person name="Pursley I."/>
            <person name="Horton D.L."/>
            <person name="Alikhan N.F."/>
            <person name="Baker D."/>
            <person name="Gharbi K."/>
            <person name="Hall N."/>
            <person name="Watson M."/>
            <person name="Adriaenssens E.M."/>
            <person name="Foster-Nyarko E."/>
            <person name="Jarju S."/>
            <person name="Secka A."/>
            <person name="Antonio M."/>
            <person name="Oren A."/>
            <person name="Chaudhuri R.R."/>
            <person name="La Ragione R."/>
            <person name="Hildebrand F."/>
            <person name="Pallen M.J."/>
        </authorList>
    </citation>
    <scope>NUCLEOTIDE SEQUENCE</scope>
    <source>
        <strain evidence="1">G3-3990</strain>
    </source>
</reference>
<dbReference type="EMBL" id="JADIMG010000047">
    <property type="protein sequence ID" value="MBO8459631.1"/>
    <property type="molecule type" value="Genomic_DNA"/>
</dbReference>
<evidence type="ECO:0000313" key="1">
    <source>
        <dbReference type="EMBL" id="MBO8459631.1"/>
    </source>
</evidence>
<name>A0A9D9N3Z1_9BACT</name>
<proteinExistence type="predicted"/>
<evidence type="ECO:0000313" key="2">
    <source>
        <dbReference type="Proteomes" id="UP000823641"/>
    </source>
</evidence>
<sequence length="160" mass="18151">MLKFADYDIVFQEVPGEVTLALNISNCPNNCPGCHSAYLMNDVGMPLTEDALDDLFAKYGKSITCVCFMGGDREPLEIQKCALYVKQHTKCKTAWYSGRDCIPDYFSIQSLDFIKLGPYIESLGGLDSPTTNQHFYKISADGNLEDWTYKFQKKRHIYDS</sequence>
<gene>
    <name evidence="1" type="primary">nrdG</name>
    <name evidence="1" type="ORF">IAA73_04765</name>
</gene>
<dbReference type="InterPro" id="IPR014191">
    <property type="entry name" value="Anaer_RNR_activator"/>
</dbReference>
<protein>
    <submittedName>
        <fullName evidence="1">Anaerobic ribonucleoside-triphosphate reductase activating protein</fullName>
    </submittedName>
</protein>
<reference evidence="1" key="1">
    <citation type="submission" date="2020-10" db="EMBL/GenBank/DDBJ databases">
        <authorList>
            <person name="Gilroy R."/>
        </authorList>
    </citation>
    <scope>NUCLEOTIDE SEQUENCE</scope>
    <source>
        <strain evidence="1">G3-3990</strain>
    </source>
</reference>
<dbReference type="NCBIfam" id="TIGR02826">
    <property type="entry name" value="RNR_activ_nrdG3"/>
    <property type="match status" value="1"/>
</dbReference>
<comment type="caution">
    <text evidence="1">The sequence shown here is derived from an EMBL/GenBank/DDBJ whole genome shotgun (WGS) entry which is preliminary data.</text>
</comment>
<dbReference type="SUPFAM" id="SSF102114">
    <property type="entry name" value="Radical SAM enzymes"/>
    <property type="match status" value="1"/>
</dbReference>